<dbReference type="GO" id="GO:0016787">
    <property type="term" value="F:hydrolase activity"/>
    <property type="evidence" value="ECO:0007669"/>
    <property type="project" value="UniProtKB-KW"/>
</dbReference>
<sequence length="385" mass="41641">MDASIPSSAAKLLDLIGNTEAPKGYDVIFGNNQKHLPKKLTSMTISEVIAAGPGWSKAYGSSAAGRYQFMNQTLKSLKISESLTGTEKFSPDLQDRLGYALLDRRGYEKFASGKLSVVAFGLALAQEWASFPVLEACQGAHRWIERGETYYAGDHLNKALITPERVEAILNEHPMRFMLALAGGNIAVASGDASKIAKLVSVASDPQKCEAIREQGKEAMIPIYGEATSHNACAATLCCFLNAADINVPMERGAGALAKYLEKTRGWARVKVGGQKPGDVAVCFDNTKPAGADHIYLVVKCLDSDEMLIADNQTNYCPRIRYASGHGQTAVEYFLRADTNANSMLQIAALNAGNDFNSPRLDEIVDVDEPTDDLRIRFNPDGTPV</sequence>
<dbReference type="Gene3D" id="1.10.530.10">
    <property type="match status" value="1"/>
</dbReference>
<dbReference type="EMBL" id="CP050296">
    <property type="protein sequence ID" value="QND60148.1"/>
    <property type="molecule type" value="Genomic_DNA"/>
</dbReference>
<evidence type="ECO:0000313" key="1">
    <source>
        <dbReference type="EMBL" id="QND60148.1"/>
    </source>
</evidence>
<dbReference type="SUPFAM" id="SSF53955">
    <property type="entry name" value="Lysozyme-like"/>
    <property type="match status" value="1"/>
</dbReference>
<protein>
    <submittedName>
        <fullName evidence="1">Glycoside hydrolase family 104 protein</fullName>
    </submittedName>
</protein>
<dbReference type="Proteomes" id="UP000515465">
    <property type="component" value="Chromosome"/>
</dbReference>
<name>A0A7G6T066_9HYPH</name>
<organism evidence="1 2">
    <name type="scientific">Mesorhizobium huakuii</name>
    <dbReference type="NCBI Taxonomy" id="28104"/>
    <lineage>
        <taxon>Bacteria</taxon>
        <taxon>Pseudomonadati</taxon>
        <taxon>Pseudomonadota</taxon>
        <taxon>Alphaproteobacteria</taxon>
        <taxon>Hyphomicrobiales</taxon>
        <taxon>Phyllobacteriaceae</taxon>
        <taxon>Mesorhizobium</taxon>
    </lineage>
</organism>
<dbReference type="RefSeq" id="WP_183458913.1">
    <property type="nucleotide sequence ID" value="NZ_CP050296.1"/>
</dbReference>
<keyword evidence="1" id="KW-0378">Hydrolase</keyword>
<dbReference type="InterPro" id="IPR023346">
    <property type="entry name" value="Lysozyme-like_dom_sf"/>
</dbReference>
<dbReference type="AlphaFoldDB" id="A0A7G6T066"/>
<accession>A0A7G6T066</accession>
<gene>
    <name evidence="1" type="ORF">HB778_29085</name>
</gene>
<evidence type="ECO:0000313" key="2">
    <source>
        <dbReference type="Proteomes" id="UP000515465"/>
    </source>
</evidence>
<proteinExistence type="predicted"/>
<reference evidence="2" key="1">
    <citation type="journal article" date="2020" name="Mol. Plant Microbe">
        <title>Rhizobial microsymbionts of the narrowly endemic Oxytropis species growing in Kamchatka are characterized by significant genetic diversity and possess a set of genes that are associated with T3SS and T6SS secretion systems and can affect the development of symbiosis.</title>
        <authorList>
            <person name="Safronova V."/>
            <person name="Guro P."/>
            <person name="Sazanova A."/>
            <person name="Kuznetsova I."/>
            <person name="Belimov A."/>
            <person name="Yakubov V."/>
            <person name="Chirak E."/>
            <person name="Afonin A."/>
            <person name="Gogolev Y."/>
            <person name="Andronov E."/>
            <person name="Tikhonovich I."/>
        </authorList>
    </citation>
    <scope>NUCLEOTIDE SEQUENCE [LARGE SCALE GENOMIC DNA]</scope>
    <source>
        <strain evidence="2">583</strain>
    </source>
</reference>